<evidence type="ECO:0000259" key="6">
    <source>
        <dbReference type="SMART" id="SM00906"/>
    </source>
</evidence>
<dbReference type="InterPro" id="IPR007219">
    <property type="entry name" value="XnlR_reg_dom"/>
</dbReference>
<organism evidence="7 8">
    <name type="scientific">Aspergillus arachidicola</name>
    <dbReference type="NCBI Taxonomy" id="656916"/>
    <lineage>
        <taxon>Eukaryota</taxon>
        <taxon>Fungi</taxon>
        <taxon>Dikarya</taxon>
        <taxon>Ascomycota</taxon>
        <taxon>Pezizomycotina</taxon>
        <taxon>Eurotiomycetes</taxon>
        <taxon>Eurotiomycetidae</taxon>
        <taxon>Eurotiales</taxon>
        <taxon>Aspergillaceae</taxon>
        <taxon>Aspergillus</taxon>
        <taxon>Aspergillus subgen. Circumdati</taxon>
    </lineage>
</organism>
<evidence type="ECO:0000256" key="4">
    <source>
        <dbReference type="ARBA" id="ARBA00023242"/>
    </source>
</evidence>
<feature type="domain" description="Xylanolytic transcriptional activator regulatory" evidence="6">
    <location>
        <begin position="242"/>
        <end position="315"/>
    </location>
</feature>
<dbReference type="Pfam" id="PF04082">
    <property type="entry name" value="Fungal_trans"/>
    <property type="match status" value="1"/>
</dbReference>
<evidence type="ECO:0000256" key="3">
    <source>
        <dbReference type="ARBA" id="ARBA00023163"/>
    </source>
</evidence>
<evidence type="ECO:0000256" key="2">
    <source>
        <dbReference type="ARBA" id="ARBA00023015"/>
    </source>
</evidence>
<dbReference type="SUPFAM" id="SSF53335">
    <property type="entry name" value="S-adenosyl-L-methionine-dependent methyltransferases"/>
    <property type="match status" value="1"/>
</dbReference>
<dbReference type="InterPro" id="IPR029063">
    <property type="entry name" value="SAM-dependent_MTases_sf"/>
</dbReference>
<dbReference type="EMBL" id="NEXV01000528">
    <property type="protein sequence ID" value="PIG82162.1"/>
    <property type="molecule type" value="Genomic_DNA"/>
</dbReference>
<sequence length="1416" mass="159071">MRPVHSLLQLRQGRQAMQLYSRYEELLKSYGAKFEPSGDFDDSESETASQPDVQVDEDAAPPSQRPNLGETNPKLIIDKGTSRYFDSAPWSSLGNGLHHPEVGEPVDGSNIQDSGLFFEPEQIDKPENLANLHLSLQILSKLKDIYLDRVDPMIKILHLPTFWISATDRLSDPQSMPTDLEAMMFAFYLATMSTLKEDECQHLFGLRRSVMQSRYRLAARQALINAGFLSTSSPTTLGAYALFMVSCVAIRLARKMGLHRDSSTLGLSPFETEMRRRLWWHLAYVDFRLADVLGTKPSLDLSCSDNQMPLNVEDEDLHPDMANPPLERRGITTTTPCLIKYEIMESLRKFSTSCPSELRWEALSSPDVTIMKKDSIISHIEDQLEMKYLRYCDPSNSLHTFVSIMIRSSICKMKLFAHNPRQFANNPIKVPQDERNIFFANAMKLLEYVIFMQEGAHGLEKYKWHFGTSVLWNVILYVLIEVRHRKTGSDVDKAWRLIGTVFSYYPQVFDESPGPVYIALGKWTLEVWDDHVAALKADGLPEPLTPDYINAIGHCRRPAIESPSRAKVQAVAPELATRGTVAQDRIHSPDHEGNRAEGGALDFYDLPNLPSFEMDPNEWIQWEQLVAEQDSFAQGDNYKMSSIPTQNIYDDPKFFKAYSTLPRSQHGFDAAPEWPVLQEMVLKNNKSGHSGIENEHVLDLGCGYGWFTRWARENGAKHVKGMDVSTKMIERAKESERDLRNKGSIPPSYGTLCYEVGDLETISFSASEIDSYDLVYSSLTFHYIEDFSKLLHQIRLCLKKGSPEDGSRKGGRLIFSVEHPICTAPVNPEPDWKVLPNEDGDGVGRKIWPLNSYSDEGPRVTSWLGVDGVRKYHRTVETYVTSLLQNGFVLTGLKDWVPSQHDVEEHPEWKDERHRPPPAPAIAIRMLDDVVSDAYYLGTPSELGVNDFSGCVVTFNDPPGKQFDGPIQTGKDRNITDVQAAPGTCPDVIEQKCIDALTERARSVTNSTSNEVVCAALERELKRNMFEGCGNLGGKGKGLGTFTVTSLGNLSTVKNLTDCWPVKPKSDGLALVTEITVVENNTGTSMYQETWEITSVLTVFVATIAWWDRASSQMTCLKVVTEENPKEEVNGSESSVAMLSTSLHVVGNNTKCNSFTLISSVTMLLHDPRCAVPSPEIAVAVSNLVGFGMEEEYTRIADIIRHRAKTHNKKRYLVAIAGVPGSGKTTTATAIAQRLNSGQTPIQTELVSMDGFHLSRATLDQLPNREEAYIRRGAPWTFDAARFIAFVHQLRQWTDTFSDETIYAPAFHHETKDPVEDGVMISSDASIIIIEGNYLLLDEPEWRDVARLVDYRVFVDTDLQEARDRVAKRHVSAGIEKTIEDGYRRVDSNDYLNALTIRDKLIQPDMVVRSITEVSS</sequence>
<proteinExistence type="predicted"/>
<dbReference type="InterPro" id="IPR027417">
    <property type="entry name" value="P-loop_NTPase"/>
</dbReference>
<dbReference type="SMART" id="SM00906">
    <property type="entry name" value="Fungal_trans"/>
    <property type="match status" value="1"/>
</dbReference>
<dbReference type="GO" id="GO:0008270">
    <property type="term" value="F:zinc ion binding"/>
    <property type="evidence" value="ECO:0007669"/>
    <property type="project" value="InterPro"/>
</dbReference>
<dbReference type="PANTHER" id="PTHR31001:SF85">
    <property type="entry name" value="ZN(II)2CYS6 TRANSCRIPTION FACTOR (EUROFUNG)"/>
    <property type="match status" value="1"/>
</dbReference>
<dbReference type="Gene3D" id="3.40.50.300">
    <property type="entry name" value="P-loop containing nucleotide triphosphate hydrolases"/>
    <property type="match status" value="2"/>
</dbReference>
<keyword evidence="8" id="KW-1185">Reference proteome</keyword>
<dbReference type="GO" id="GO:0005634">
    <property type="term" value="C:nucleus"/>
    <property type="evidence" value="ECO:0007669"/>
    <property type="project" value="UniProtKB-SubCell"/>
</dbReference>
<evidence type="ECO:0000256" key="5">
    <source>
        <dbReference type="SAM" id="MobiDB-lite"/>
    </source>
</evidence>
<comment type="subcellular location">
    <subcellularLocation>
        <location evidence="1">Nucleus</location>
    </subcellularLocation>
</comment>
<dbReference type="GO" id="GO:0016301">
    <property type="term" value="F:kinase activity"/>
    <property type="evidence" value="ECO:0007669"/>
    <property type="project" value="InterPro"/>
</dbReference>
<dbReference type="CDD" id="cd02440">
    <property type="entry name" value="AdoMet_MTases"/>
    <property type="match status" value="1"/>
</dbReference>
<dbReference type="CDD" id="cd02019">
    <property type="entry name" value="NK"/>
    <property type="match status" value="1"/>
</dbReference>
<name>A0A2G7FND6_9EURO</name>
<protein>
    <submittedName>
        <fullName evidence="7">C6 transcription factor</fullName>
    </submittedName>
</protein>
<keyword evidence="4" id="KW-0539">Nucleus</keyword>
<dbReference type="Pfam" id="PF00485">
    <property type="entry name" value="PRK"/>
    <property type="match status" value="1"/>
</dbReference>
<dbReference type="PANTHER" id="PTHR31001">
    <property type="entry name" value="UNCHARACTERIZED TRANSCRIPTIONAL REGULATORY PROTEIN"/>
    <property type="match status" value="1"/>
</dbReference>
<keyword evidence="2" id="KW-0805">Transcription regulation</keyword>
<gene>
    <name evidence="7" type="ORF">AARAC_000136</name>
</gene>
<dbReference type="STRING" id="656916.A0A2G7FND6"/>
<dbReference type="InterPro" id="IPR050613">
    <property type="entry name" value="Sec_Metabolite_Reg"/>
</dbReference>
<dbReference type="GO" id="GO:0003677">
    <property type="term" value="F:DNA binding"/>
    <property type="evidence" value="ECO:0007669"/>
    <property type="project" value="InterPro"/>
</dbReference>
<comment type="caution">
    <text evidence="7">The sequence shown here is derived from an EMBL/GenBank/DDBJ whole genome shotgun (WGS) entry which is preliminary data.</text>
</comment>
<dbReference type="Gene3D" id="3.40.50.150">
    <property type="entry name" value="Vaccinia Virus protein VP39"/>
    <property type="match status" value="1"/>
</dbReference>
<dbReference type="Proteomes" id="UP000231358">
    <property type="component" value="Unassembled WGS sequence"/>
</dbReference>
<dbReference type="GO" id="GO:0006351">
    <property type="term" value="P:DNA-templated transcription"/>
    <property type="evidence" value="ECO:0007669"/>
    <property type="project" value="InterPro"/>
</dbReference>
<evidence type="ECO:0000256" key="1">
    <source>
        <dbReference type="ARBA" id="ARBA00004123"/>
    </source>
</evidence>
<dbReference type="InterPro" id="IPR006083">
    <property type="entry name" value="PRK/URK"/>
</dbReference>
<accession>A0A2G7FND6</accession>
<evidence type="ECO:0000313" key="7">
    <source>
        <dbReference type="EMBL" id="PIG82162.1"/>
    </source>
</evidence>
<dbReference type="CDD" id="cd12148">
    <property type="entry name" value="fungal_TF_MHR"/>
    <property type="match status" value="1"/>
</dbReference>
<dbReference type="GO" id="GO:0008757">
    <property type="term" value="F:S-adenosylmethionine-dependent methyltransferase activity"/>
    <property type="evidence" value="ECO:0007669"/>
    <property type="project" value="InterPro"/>
</dbReference>
<dbReference type="InterPro" id="IPR013216">
    <property type="entry name" value="Methyltransf_11"/>
</dbReference>
<feature type="region of interest" description="Disordered" evidence="5">
    <location>
        <begin position="34"/>
        <end position="74"/>
    </location>
</feature>
<evidence type="ECO:0000313" key="8">
    <source>
        <dbReference type="Proteomes" id="UP000231358"/>
    </source>
</evidence>
<dbReference type="SUPFAM" id="SSF52540">
    <property type="entry name" value="P-loop containing nucleoside triphosphate hydrolases"/>
    <property type="match status" value="1"/>
</dbReference>
<reference evidence="7 8" key="1">
    <citation type="submission" date="2017-05" db="EMBL/GenBank/DDBJ databases">
        <title>Genome sequence for an aflatoxigenic pathogen of Argentinian peanut, Aspergillus arachidicola.</title>
        <authorList>
            <person name="Moore G."/>
            <person name="Beltz S.B."/>
            <person name="Mack B.M."/>
        </authorList>
    </citation>
    <scope>NUCLEOTIDE SEQUENCE [LARGE SCALE GENOMIC DNA]</scope>
    <source>
        <strain evidence="7 8">CBS 117610</strain>
    </source>
</reference>
<dbReference type="GO" id="GO:0005524">
    <property type="term" value="F:ATP binding"/>
    <property type="evidence" value="ECO:0007669"/>
    <property type="project" value="InterPro"/>
</dbReference>
<dbReference type="Pfam" id="PF08241">
    <property type="entry name" value="Methyltransf_11"/>
    <property type="match status" value="1"/>
</dbReference>
<keyword evidence="3" id="KW-0804">Transcription</keyword>